<dbReference type="Proteomes" id="UP000250235">
    <property type="component" value="Unassembled WGS sequence"/>
</dbReference>
<protein>
    <submittedName>
        <fullName evidence="1">Uncharacterized protein</fullName>
    </submittedName>
</protein>
<evidence type="ECO:0000313" key="2">
    <source>
        <dbReference type="Proteomes" id="UP000250235"/>
    </source>
</evidence>
<proteinExistence type="predicted"/>
<dbReference type="EMBL" id="KV019326">
    <property type="protein sequence ID" value="KZV16165.1"/>
    <property type="molecule type" value="Genomic_DNA"/>
</dbReference>
<organism evidence="1 2">
    <name type="scientific">Dorcoceras hygrometricum</name>
    <dbReference type="NCBI Taxonomy" id="472368"/>
    <lineage>
        <taxon>Eukaryota</taxon>
        <taxon>Viridiplantae</taxon>
        <taxon>Streptophyta</taxon>
        <taxon>Embryophyta</taxon>
        <taxon>Tracheophyta</taxon>
        <taxon>Spermatophyta</taxon>
        <taxon>Magnoliopsida</taxon>
        <taxon>eudicotyledons</taxon>
        <taxon>Gunneridae</taxon>
        <taxon>Pentapetalae</taxon>
        <taxon>asterids</taxon>
        <taxon>lamiids</taxon>
        <taxon>Lamiales</taxon>
        <taxon>Gesneriaceae</taxon>
        <taxon>Didymocarpoideae</taxon>
        <taxon>Trichosporeae</taxon>
        <taxon>Loxocarpinae</taxon>
        <taxon>Dorcoceras</taxon>
    </lineage>
</organism>
<sequence length="141" mass="15701">MRIRPHELETSICDVNYHVSLELSVIPRGSWGDVARRFTMIRWGVRLPKSQQGSNCDFPKGEGLNCNFGLGGLKNCFHIIILSFGNCVDRSDLIGDRDYDEASVVLAAETLGRWIVPTETTASSEILALSMRLNIICTNQT</sequence>
<keyword evidence="2" id="KW-1185">Reference proteome</keyword>
<accession>A0A2Z7AB28</accession>
<evidence type="ECO:0000313" key="1">
    <source>
        <dbReference type="EMBL" id="KZV16165.1"/>
    </source>
</evidence>
<reference evidence="1 2" key="1">
    <citation type="journal article" date="2015" name="Proc. Natl. Acad. Sci. U.S.A.">
        <title>The resurrection genome of Boea hygrometrica: A blueprint for survival of dehydration.</title>
        <authorList>
            <person name="Xiao L."/>
            <person name="Yang G."/>
            <person name="Zhang L."/>
            <person name="Yang X."/>
            <person name="Zhao S."/>
            <person name="Ji Z."/>
            <person name="Zhou Q."/>
            <person name="Hu M."/>
            <person name="Wang Y."/>
            <person name="Chen M."/>
            <person name="Xu Y."/>
            <person name="Jin H."/>
            <person name="Xiao X."/>
            <person name="Hu G."/>
            <person name="Bao F."/>
            <person name="Hu Y."/>
            <person name="Wan P."/>
            <person name="Li L."/>
            <person name="Deng X."/>
            <person name="Kuang T."/>
            <person name="Xiang C."/>
            <person name="Zhu J.K."/>
            <person name="Oliver M.J."/>
            <person name="He Y."/>
        </authorList>
    </citation>
    <scope>NUCLEOTIDE SEQUENCE [LARGE SCALE GENOMIC DNA]</scope>
    <source>
        <strain evidence="2">cv. XS01</strain>
    </source>
</reference>
<dbReference type="AlphaFoldDB" id="A0A2Z7AB28"/>
<name>A0A2Z7AB28_9LAMI</name>
<gene>
    <name evidence="1" type="ORF">F511_44041</name>
</gene>